<dbReference type="SUPFAM" id="SSF52540">
    <property type="entry name" value="P-loop containing nucleoside triphosphate hydrolases"/>
    <property type="match status" value="1"/>
</dbReference>
<evidence type="ECO:0000313" key="2">
    <source>
        <dbReference type="EMBL" id="PKY56836.1"/>
    </source>
</evidence>
<dbReference type="VEuPathDB" id="FungiDB:RhiirFUN_015185"/>
<dbReference type="Proteomes" id="UP000234323">
    <property type="component" value="Unassembled WGS sequence"/>
</dbReference>
<dbReference type="AlphaFoldDB" id="A0A2I1HD72"/>
<name>A0A2I1HD72_9GLOM</name>
<dbReference type="VEuPathDB" id="FungiDB:RhiirFUN_010403"/>
<dbReference type="VEuPathDB" id="FungiDB:FUN_003973"/>
<feature type="domain" description="DUF6570" evidence="1">
    <location>
        <begin position="26"/>
        <end position="68"/>
    </location>
</feature>
<dbReference type="VEuPathDB" id="FungiDB:RhiirA1_500167"/>
<dbReference type="EMBL" id="LLXI01002321">
    <property type="protein sequence ID" value="PKY56836.1"/>
    <property type="molecule type" value="Genomic_DNA"/>
</dbReference>
<keyword evidence="3" id="KW-1185">Reference proteome</keyword>
<sequence length="524" mass="61119">MLVARVFPVMSVYRFHGDMLVIRRQFASNAKAFRDFKVHRSKITQALVWLKQNNRYYADIIIDHEILQSLPIDGIINDQLQDINDDVDYDENEDDVITHTFVPLPLSANREDTAIRNTLNRIQNENRPIMWPQINGNPVNEFQTPGYIACVFPTLYPIGSADLCAERIKDIKPAEYFRHLLQYKDRRFARYARWRKELPKVITIWAMANKIMRFGEGLRSSRQFCKAEPRSSAFSDVLDRILSESQPEDTLLAPAQKLLLHSVAERDITAQETCHIFLGLPLYHSSHQFVFLNLNKEAARWICGTGESEESYSVNDSGPTEKSPLKIYWDRPTKLEDFTLFRLHLTHKLIKGRWKDCQQENISSLYNDYIEEINADPIDLLGSPIDDEESEISDEEELFEDDDDEQDEYRPDWMFLAEMGPKPNFDCSSDLGSRDIDQNYDWINDPRERYMDLVDIDTFLSRNPKIGEENVLMDYQMLNDNQKIVFERIESHYHDTLEGHKNEPLRIIVMGTAGTGKTYLIEAI</sequence>
<dbReference type="Pfam" id="PF20209">
    <property type="entry name" value="DUF6570"/>
    <property type="match status" value="1"/>
</dbReference>
<evidence type="ECO:0000313" key="3">
    <source>
        <dbReference type="Proteomes" id="UP000234323"/>
    </source>
</evidence>
<dbReference type="VEuPathDB" id="FungiDB:RhiirA1_485314"/>
<reference evidence="2 3" key="1">
    <citation type="submission" date="2015-10" db="EMBL/GenBank/DDBJ databases">
        <title>Genome analyses suggest a sexual origin of heterokaryosis in a supposedly ancient asexual fungus.</title>
        <authorList>
            <person name="Ropars J."/>
            <person name="Sedzielewska K."/>
            <person name="Noel J."/>
            <person name="Charron P."/>
            <person name="Farinelli L."/>
            <person name="Marton T."/>
            <person name="Kruger M."/>
            <person name="Pelin A."/>
            <person name="Brachmann A."/>
            <person name="Corradi N."/>
        </authorList>
    </citation>
    <scope>NUCLEOTIDE SEQUENCE [LARGE SCALE GENOMIC DNA]</scope>
    <source>
        <strain evidence="2 3">A4</strain>
    </source>
</reference>
<proteinExistence type="predicted"/>
<protein>
    <recommendedName>
        <fullName evidence="1">DUF6570 domain-containing protein</fullName>
    </recommendedName>
</protein>
<gene>
    <name evidence="2" type="ORF">RhiirA4_477420</name>
</gene>
<dbReference type="InterPro" id="IPR027417">
    <property type="entry name" value="P-loop_NTPase"/>
</dbReference>
<organism evidence="2 3">
    <name type="scientific">Rhizophagus irregularis</name>
    <dbReference type="NCBI Taxonomy" id="588596"/>
    <lineage>
        <taxon>Eukaryota</taxon>
        <taxon>Fungi</taxon>
        <taxon>Fungi incertae sedis</taxon>
        <taxon>Mucoromycota</taxon>
        <taxon>Glomeromycotina</taxon>
        <taxon>Glomeromycetes</taxon>
        <taxon>Glomerales</taxon>
        <taxon>Glomeraceae</taxon>
        <taxon>Rhizophagus</taxon>
    </lineage>
</organism>
<comment type="caution">
    <text evidence="2">The sequence shown here is derived from an EMBL/GenBank/DDBJ whole genome shotgun (WGS) entry which is preliminary data.</text>
</comment>
<accession>A0A2I1HD72</accession>
<dbReference type="InterPro" id="IPR046700">
    <property type="entry name" value="DUF6570"/>
</dbReference>
<evidence type="ECO:0000259" key="1">
    <source>
        <dbReference type="Pfam" id="PF20209"/>
    </source>
</evidence>